<dbReference type="PROSITE" id="PS00108">
    <property type="entry name" value="PROTEIN_KINASE_ST"/>
    <property type="match status" value="1"/>
</dbReference>
<evidence type="ECO:0000259" key="9">
    <source>
        <dbReference type="PROSITE" id="PS50011"/>
    </source>
</evidence>
<proteinExistence type="predicted"/>
<dbReference type="InterPro" id="IPR011009">
    <property type="entry name" value="Kinase-like_dom_sf"/>
</dbReference>
<accession>A0A5J4UF89</accession>
<name>A0A5J4UF89_9EUKA</name>
<gene>
    <name evidence="10" type="ORF">EZS28_035155</name>
</gene>
<feature type="domain" description="Protein kinase" evidence="9">
    <location>
        <begin position="1"/>
        <end position="147"/>
    </location>
</feature>
<evidence type="ECO:0000256" key="3">
    <source>
        <dbReference type="ARBA" id="ARBA00022679"/>
    </source>
</evidence>
<evidence type="ECO:0000256" key="2">
    <source>
        <dbReference type="ARBA" id="ARBA00022527"/>
    </source>
</evidence>
<comment type="caution">
    <text evidence="10">The sequence shown here is derived from an EMBL/GenBank/DDBJ whole genome shotgun (WGS) entry which is preliminary data.</text>
</comment>
<reference evidence="10 11" key="1">
    <citation type="submission" date="2019-03" db="EMBL/GenBank/DDBJ databases">
        <title>Single cell metagenomics reveals metabolic interactions within the superorganism composed of flagellate Streblomastix strix and complex community of Bacteroidetes bacteria on its surface.</title>
        <authorList>
            <person name="Treitli S.C."/>
            <person name="Kolisko M."/>
            <person name="Husnik F."/>
            <person name="Keeling P."/>
            <person name="Hampl V."/>
        </authorList>
    </citation>
    <scope>NUCLEOTIDE SEQUENCE [LARGE SCALE GENOMIC DNA]</scope>
    <source>
        <strain evidence="10">ST1C</strain>
    </source>
</reference>
<dbReference type="GO" id="GO:0004674">
    <property type="term" value="F:protein serine/threonine kinase activity"/>
    <property type="evidence" value="ECO:0007669"/>
    <property type="project" value="UniProtKB-KW"/>
</dbReference>
<feature type="non-terminal residue" evidence="10">
    <location>
        <position position="1"/>
    </location>
</feature>
<dbReference type="PANTHER" id="PTHR43671:SF98">
    <property type="entry name" value="SERINE_THREONINE-PROTEIN KINASE NEK11"/>
    <property type="match status" value="1"/>
</dbReference>
<evidence type="ECO:0000313" key="11">
    <source>
        <dbReference type="Proteomes" id="UP000324800"/>
    </source>
</evidence>
<sequence length="361" mass="40996">HVWELFAQIILALNHLHTHDVIHRDIKPENIFIMEDGTARLGDFGLAKDLIGTYNATVAGTKFYMAPEVFLQKKMDFSADVYAVGVVIFELLTGKHPFLMETELATIEKIVQGKPNELPDDIIDELSSGAFGRILVMKLKTTGHVYVIKRLPYLRTSSKKMADEEIAMMKLTHSKYTQSVIETFPYDLDICLKSLKYMYQILQGIQHLQSLGIIHRDLKPENILIDKSGNIKLADFGLASKMSSRSYLYAAGTQNYSPPEAHTENRYTPESDIWAAGIIIIELITGVHPFEGMNQDKTIENIIRGNMKPLPEYIQDELKKILLDMVNQRWNSRPSAKQILDTLLMQLQADIENFNLGKANK</sequence>
<keyword evidence="2" id="KW-0723">Serine/threonine-protein kinase</keyword>
<organism evidence="10 11">
    <name type="scientific">Streblomastix strix</name>
    <dbReference type="NCBI Taxonomy" id="222440"/>
    <lineage>
        <taxon>Eukaryota</taxon>
        <taxon>Metamonada</taxon>
        <taxon>Preaxostyla</taxon>
        <taxon>Oxymonadida</taxon>
        <taxon>Streblomastigidae</taxon>
        <taxon>Streblomastix</taxon>
    </lineage>
</organism>
<dbReference type="Pfam" id="PF00069">
    <property type="entry name" value="Pkinase"/>
    <property type="match status" value="2"/>
</dbReference>
<evidence type="ECO:0000256" key="4">
    <source>
        <dbReference type="ARBA" id="ARBA00022741"/>
    </source>
</evidence>
<dbReference type="Proteomes" id="UP000324800">
    <property type="component" value="Unassembled WGS sequence"/>
</dbReference>
<dbReference type="InterPro" id="IPR000719">
    <property type="entry name" value="Prot_kinase_dom"/>
</dbReference>
<dbReference type="AlphaFoldDB" id="A0A5J4UF89"/>
<dbReference type="PANTHER" id="PTHR43671">
    <property type="entry name" value="SERINE/THREONINE-PROTEIN KINASE NEK"/>
    <property type="match status" value="1"/>
</dbReference>
<evidence type="ECO:0000313" key="10">
    <source>
        <dbReference type="EMBL" id="KAA6369318.1"/>
    </source>
</evidence>
<keyword evidence="5 10" id="KW-0418">Kinase</keyword>
<protein>
    <recommendedName>
        <fullName evidence="1">non-specific serine/threonine protein kinase</fullName>
        <ecNumber evidence="1">2.7.11.1</ecNumber>
    </recommendedName>
</protein>
<dbReference type="InterPro" id="IPR008271">
    <property type="entry name" value="Ser/Thr_kinase_AS"/>
</dbReference>
<dbReference type="PROSITE" id="PS50011">
    <property type="entry name" value="PROTEIN_KINASE_DOM"/>
    <property type="match status" value="2"/>
</dbReference>
<dbReference type="SUPFAM" id="SSF56112">
    <property type="entry name" value="Protein kinase-like (PK-like)"/>
    <property type="match status" value="2"/>
</dbReference>
<evidence type="ECO:0000256" key="5">
    <source>
        <dbReference type="ARBA" id="ARBA00022777"/>
    </source>
</evidence>
<dbReference type="SMART" id="SM00220">
    <property type="entry name" value="S_TKc"/>
    <property type="match status" value="1"/>
</dbReference>
<evidence type="ECO:0000256" key="7">
    <source>
        <dbReference type="ARBA" id="ARBA00047899"/>
    </source>
</evidence>
<keyword evidence="4" id="KW-0547">Nucleotide-binding</keyword>
<evidence type="ECO:0000256" key="6">
    <source>
        <dbReference type="ARBA" id="ARBA00022840"/>
    </source>
</evidence>
<keyword evidence="6" id="KW-0067">ATP-binding</keyword>
<dbReference type="GO" id="GO:0005524">
    <property type="term" value="F:ATP binding"/>
    <property type="evidence" value="ECO:0007669"/>
    <property type="project" value="UniProtKB-KW"/>
</dbReference>
<evidence type="ECO:0000256" key="1">
    <source>
        <dbReference type="ARBA" id="ARBA00012513"/>
    </source>
</evidence>
<feature type="domain" description="Protein kinase" evidence="9">
    <location>
        <begin position="120"/>
        <end position="345"/>
    </location>
</feature>
<comment type="catalytic activity">
    <reaction evidence="7">
        <text>L-threonyl-[protein] + ATP = O-phospho-L-threonyl-[protein] + ADP + H(+)</text>
        <dbReference type="Rhea" id="RHEA:46608"/>
        <dbReference type="Rhea" id="RHEA-COMP:11060"/>
        <dbReference type="Rhea" id="RHEA-COMP:11605"/>
        <dbReference type="ChEBI" id="CHEBI:15378"/>
        <dbReference type="ChEBI" id="CHEBI:30013"/>
        <dbReference type="ChEBI" id="CHEBI:30616"/>
        <dbReference type="ChEBI" id="CHEBI:61977"/>
        <dbReference type="ChEBI" id="CHEBI:456216"/>
        <dbReference type="EC" id="2.7.11.1"/>
    </reaction>
</comment>
<comment type="catalytic activity">
    <reaction evidence="8">
        <text>L-seryl-[protein] + ATP = O-phospho-L-seryl-[protein] + ADP + H(+)</text>
        <dbReference type="Rhea" id="RHEA:17989"/>
        <dbReference type="Rhea" id="RHEA-COMP:9863"/>
        <dbReference type="Rhea" id="RHEA-COMP:11604"/>
        <dbReference type="ChEBI" id="CHEBI:15378"/>
        <dbReference type="ChEBI" id="CHEBI:29999"/>
        <dbReference type="ChEBI" id="CHEBI:30616"/>
        <dbReference type="ChEBI" id="CHEBI:83421"/>
        <dbReference type="ChEBI" id="CHEBI:456216"/>
        <dbReference type="EC" id="2.7.11.1"/>
    </reaction>
</comment>
<dbReference type="Gene3D" id="1.10.510.10">
    <property type="entry name" value="Transferase(Phosphotransferase) domain 1"/>
    <property type="match status" value="2"/>
</dbReference>
<dbReference type="EC" id="2.7.11.1" evidence="1"/>
<dbReference type="OrthoDB" id="4062651at2759"/>
<dbReference type="EMBL" id="SNRW01016488">
    <property type="protein sequence ID" value="KAA6369318.1"/>
    <property type="molecule type" value="Genomic_DNA"/>
</dbReference>
<evidence type="ECO:0000256" key="8">
    <source>
        <dbReference type="ARBA" id="ARBA00048679"/>
    </source>
</evidence>
<dbReference type="InterPro" id="IPR050660">
    <property type="entry name" value="NEK_Ser/Thr_kinase"/>
</dbReference>
<keyword evidence="3" id="KW-0808">Transferase</keyword>